<dbReference type="EMBL" id="JBAWTH010000040">
    <property type="protein sequence ID" value="KAL2283803.1"/>
    <property type="molecule type" value="Genomic_DNA"/>
</dbReference>
<organism evidence="2 3">
    <name type="scientific">Diaporthe vaccinii</name>
    <dbReference type="NCBI Taxonomy" id="105482"/>
    <lineage>
        <taxon>Eukaryota</taxon>
        <taxon>Fungi</taxon>
        <taxon>Dikarya</taxon>
        <taxon>Ascomycota</taxon>
        <taxon>Pezizomycotina</taxon>
        <taxon>Sordariomycetes</taxon>
        <taxon>Sordariomycetidae</taxon>
        <taxon>Diaporthales</taxon>
        <taxon>Diaporthaceae</taxon>
        <taxon>Diaporthe</taxon>
        <taxon>Diaporthe eres species complex</taxon>
    </lineage>
</organism>
<name>A0ABR4EMY4_9PEZI</name>
<comment type="caution">
    <text evidence="2">The sequence shown here is derived from an EMBL/GenBank/DDBJ whole genome shotgun (WGS) entry which is preliminary data.</text>
</comment>
<keyword evidence="1" id="KW-0732">Signal</keyword>
<evidence type="ECO:0000313" key="2">
    <source>
        <dbReference type="EMBL" id="KAL2283803.1"/>
    </source>
</evidence>
<gene>
    <name evidence="2" type="ORF">FJTKL_09588</name>
</gene>
<feature type="chain" id="PRO_5046855689" description="Secreted protein" evidence="1">
    <location>
        <begin position="23"/>
        <end position="142"/>
    </location>
</feature>
<proteinExistence type="predicted"/>
<evidence type="ECO:0000256" key="1">
    <source>
        <dbReference type="SAM" id="SignalP"/>
    </source>
</evidence>
<keyword evidence="3" id="KW-1185">Reference proteome</keyword>
<protein>
    <recommendedName>
        <fullName evidence="4">Secreted protein</fullName>
    </recommendedName>
</protein>
<sequence>MKLTLFSSLLAYAILATSPVAADFYIYRMWQIFYIDHYQTYSEEYGFFPGPPDCNDVNDRWHEQHANKDVSGSKHGGPQDSFDAEIIEFNNDIGHYSRLITRTHTDNYSRSHQFQAHSLRLTTTLTKATLHIKPITRTREAS</sequence>
<reference evidence="2 3" key="1">
    <citation type="submission" date="2024-03" db="EMBL/GenBank/DDBJ databases">
        <title>A high-quality draft genome sequence of Diaporthe vaccinii, a causative agent of upright dieback and viscid rot disease in cranberry plants.</title>
        <authorList>
            <person name="Sarrasin M."/>
            <person name="Lang B.F."/>
            <person name="Burger G."/>
        </authorList>
    </citation>
    <scope>NUCLEOTIDE SEQUENCE [LARGE SCALE GENOMIC DNA]</scope>
    <source>
        <strain evidence="2 3">IS7</strain>
    </source>
</reference>
<feature type="signal peptide" evidence="1">
    <location>
        <begin position="1"/>
        <end position="22"/>
    </location>
</feature>
<dbReference type="Proteomes" id="UP001600888">
    <property type="component" value="Unassembled WGS sequence"/>
</dbReference>
<evidence type="ECO:0000313" key="3">
    <source>
        <dbReference type="Proteomes" id="UP001600888"/>
    </source>
</evidence>
<evidence type="ECO:0008006" key="4">
    <source>
        <dbReference type="Google" id="ProtNLM"/>
    </source>
</evidence>
<accession>A0ABR4EMY4</accession>